<evidence type="ECO:0000313" key="1">
    <source>
        <dbReference type="EMBL" id="KLK89014.1"/>
    </source>
</evidence>
<protein>
    <submittedName>
        <fullName evidence="1">PEBP family protein</fullName>
    </submittedName>
</protein>
<dbReference type="PATRIC" id="fig|1550566.3.peg.154"/>
<dbReference type="OrthoDB" id="28720at2157"/>
<comment type="caution">
    <text evidence="1">The sequence shown here is derived from an EMBL/GenBank/DDBJ whole genome shotgun (WGS) entry which is preliminary data.</text>
</comment>
<gene>
    <name evidence="1" type="ORF">SZ63_00710</name>
</gene>
<organism evidence="1 2">
    <name type="scientific">Methanoculleus sediminis</name>
    <dbReference type="NCBI Taxonomy" id="1550566"/>
    <lineage>
        <taxon>Archaea</taxon>
        <taxon>Methanobacteriati</taxon>
        <taxon>Methanobacteriota</taxon>
        <taxon>Stenosarchaea group</taxon>
        <taxon>Methanomicrobia</taxon>
        <taxon>Methanomicrobiales</taxon>
        <taxon>Methanomicrobiaceae</taxon>
        <taxon>Methanoculleus</taxon>
    </lineage>
</organism>
<name>A0A0H1R1V8_9EURY</name>
<dbReference type="Gene3D" id="3.90.280.10">
    <property type="entry name" value="PEBP-like"/>
    <property type="match status" value="1"/>
</dbReference>
<dbReference type="STRING" id="1550566.SZ63_00710"/>
<dbReference type="RefSeq" id="WP_048179599.1">
    <property type="nucleotide sequence ID" value="NZ_JXOJ01000001.1"/>
</dbReference>
<dbReference type="AlphaFoldDB" id="A0A0H1R1V8"/>
<evidence type="ECO:0000313" key="2">
    <source>
        <dbReference type="Proteomes" id="UP000035301"/>
    </source>
</evidence>
<dbReference type="PANTHER" id="PTHR30289:SF1">
    <property type="entry name" value="PEBP (PHOSPHATIDYLETHANOLAMINE-BINDING PROTEIN) FAMILY PROTEIN"/>
    <property type="match status" value="1"/>
</dbReference>
<dbReference type="SUPFAM" id="SSF49777">
    <property type="entry name" value="PEBP-like"/>
    <property type="match status" value="1"/>
</dbReference>
<dbReference type="InterPro" id="IPR005247">
    <property type="entry name" value="YbhB_YbcL/LppC-like"/>
</dbReference>
<dbReference type="NCBIfam" id="TIGR00481">
    <property type="entry name" value="YbhB/YbcL family Raf kinase inhibitor-like protein"/>
    <property type="match status" value="1"/>
</dbReference>
<dbReference type="Pfam" id="PF01161">
    <property type="entry name" value="PBP"/>
    <property type="match status" value="1"/>
</dbReference>
<dbReference type="InterPro" id="IPR036610">
    <property type="entry name" value="PEBP-like_sf"/>
</dbReference>
<keyword evidence="2" id="KW-1185">Reference proteome</keyword>
<dbReference type="InterPro" id="IPR008914">
    <property type="entry name" value="PEBP"/>
</dbReference>
<proteinExistence type="predicted"/>
<sequence length="155" mass="16692">MNPGIANLIVSLRSAELPVWSTCDGPDLSPELRIRGLTDEMRSMAVFALNPFEPGCSFTTWIIWNLSPSPLVPEGIPPQDVVTAPVNAVQGTNDYGSTGWRGPCPPPGETHRCLFKVYGLDAMLDLAPGAGKHDLIDAMRGHVLGFGETVAMYSR</sequence>
<accession>A0A0H1R1V8</accession>
<dbReference type="CDD" id="cd00865">
    <property type="entry name" value="PEBP_bact_arch"/>
    <property type="match status" value="1"/>
</dbReference>
<dbReference type="PANTHER" id="PTHR30289">
    <property type="entry name" value="UNCHARACTERIZED PROTEIN YBCL-RELATED"/>
    <property type="match status" value="1"/>
</dbReference>
<reference evidence="1 2" key="1">
    <citation type="journal article" date="2015" name="Int. J. Syst. Evol. Microbiol.">
        <title>Methanoculleus sediminis sp. nov., a methanogen from sediments near a submarine mud volcano.</title>
        <authorList>
            <person name="Chen S.C."/>
            <person name="Chen M.F."/>
            <person name="Lai M.C."/>
            <person name="Weng C.Y."/>
            <person name="Wu S.Y."/>
            <person name="Lin S."/>
            <person name="Yang T.F."/>
            <person name="Chen P.C."/>
        </authorList>
    </citation>
    <scope>NUCLEOTIDE SEQUENCE [LARGE SCALE GENOMIC DNA]</scope>
    <source>
        <strain evidence="1 2">S3Fa</strain>
    </source>
</reference>
<dbReference type="EMBL" id="JXOJ01000001">
    <property type="protein sequence ID" value="KLK89014.1"/>
    <property type="molecule type" value="Genomic_DNA"/>
</dbReference>
<dbReference type="Proteomes" id="UP000035301">
    <property type="component" value="Unassembled WGS sequence"/>
</dbReference>